<evidence type="ECO:0000256" key="1">
    <source>
        <dbReference type="SAM" id="MobiDB-lite"/>
    </source>
</evidence>
<feature type="non-terminal residue" evidence="3">
    <location>
        <position position="1"/>
    </location>
</feature>
<feature type="region of interest" description="Disordered" evidence="1">
    <location>
        <begin position="1"/>
        <end position="34"/>
    </location>
</feature>
<keyword evidence="4" id="KW-1185">Reference proteome</keyword>
<gene>
    <name evidence="3" type="ORF">PCOR1329_LOCUS67350</name>
</gene>
<feature type="transmembrane region" description="Helical" evidence="2">
    <location>
        <begin position="1454"/>
        <end position="1473"/>
    </location>
</feature>
<keyword evidence="2" id="KW-0812">Transmembrane</keyword>
<dbReference type="Proteomes" id="UP001189429">
    <property type="component" value="Unassembled WGS sequence"/>
</dbReference>
<protein>
    <submittedName>
        <fullName evidence="3">Uncharacterized protein</fullName>
    </submittedName>
</protein>
<keyword evidence="2" id="KW-1133">Transmembrane helix</keyword>
<name>A0ABN9WHF1_9DINO</name>
<accession>A0ABN9WHF1</accession>
<evidence type="ECO:0000256" key="2">
    <source>
        <dbReference type="SAM" id="Phobius"/>
    </source>
</evidence>
<keyword evidence="2" id="KW-0472">Membrane</keyword>
<evidence type="ECO:0000313" key="4">
    <source>
        <dbReference type="Proteomes" id="UP001189429"/>
    </source>
</evidence>
<reference evidence="3" key="1">
    <citation type="submission" date="2023-10" db="EMBL/GenBank/DDBJ databases">
        <authorList>
            <person name="Chen Y."/>
            <person name="Shah S."/>
            <person name="Dougan E. K."/>
            <person name="Thang M."/>
            <person name="Chan C."/>
        </authorList>
    </citation>
    <scope>NUCLEOTIDE SEQUENCE [LARGE SCALE GENOMIC DNA]</scope>
</reference>
<dbReference type="EMBL" id="CAUYUJ010018726">
    <property type="protein sequence ID" value="CAK0885857.1"/>
    <property type="molecule type" value="Genomic_DNA"/>
</dbReference>
<sequence>DTASALAAMPAFSSQHPPTGTKRAAPASATKRPCSAGYTDDDFDIVGDSDIKADVDHTKDSLMAAIERTKSDMANSFSTTIGNLASTVSASRKSLGEQVERRMAAVEFKIAARDERFGAIDIKLAELQRLVVVIRSEEPPPQSLVDRSAFDRDPDCAILVARSRTLCTMDEFKKSIGPILGANDLSPSEVAFEGAPASTRIHVRVRSAVGYAACKVAQILGSQHLGDNQWARHSVTDTSGCSTDLFLDSDKSPCQIKREQLAKTIRCACADAYPSKRFFGNKHKGEISAGWKPIVAISPNPGDAPPSIERAESNLVGEGIDRQRIADCIANLVSGPEPARSSLPPHSSHAGGVITFLPKFMASAGLALPCIEDCALVQGRALNVRISFSDGTLAPHCKIHNSGLSSIQRDSIIEAIQQDFGLALQSTIKILGIVGRCLAQSCTGARVHGLPEIPRRARLSDRAAISCATAPIRPAKDRAAPSDMFKRPELAANIGNIVEQVNTREIPPSLRLALHKEIMLEAARITRDSLIQGEPSDPLAQLIVLRTISRVVRRHHIKLAQRVMRARVQGPKFLEIDSASNEFSFRGAEAFEQAADAASGRLFQSERDRASLRLQEAACELPLQASPAPQRVLFAIVPGVIQGRPASGMSSAISPRPFKCHFEAHVEAPGRAMPAQETGRGACDAACTKDYDMRYERRRATCETTGPDGPSACTVLAGVLHGPLTVLQCMSVGRAMAPGATTTRAVGVAVGAPAAWAGLRLAGGWLAAVVAVSTTYPARACQALAGAAASQQFPAGAADLPLSGGTGRGDIGEKLPLATGAAGPTVAAEPPVAGLALEPDCASALVFAWLVAGTEFYRFSEPVRTTQPHSLVLRARTAQTERGAVEGSGQYYTWEGVSELRRRLPLRVASGGGDKTATPPGADAGPLMEAAAADAGGALRALDPPEGRTWVVASPWALPVGREEALAESSVGLDAHHAASRDGESRRVAEAIPVEEVDGHRRRRPRVAMNLLEGLSGGRRVALEGGPESAVVPTAVGAPDLEAADRDLRDRLGFPASEGAPDAEVADDARSSWAQHEERGGRHKPWLEVVREVKQHIFRDCGGNSLSWPEMWARDRPISSSDRTCIEMKCMLSATNDAGSCVQINSASMVSIEAACHGVSQIVEAYSSDPTKPPKRGGLQHYMGVTGPLGVVDLASRSAVFHRSKEGSELEDWKSRAAGALAPSPLALVAGVIETAADMGQLGAVASSPRPRRARRDFDEVVDAFNWLAIRTTTDAKPNFGQARVHARILECAGDSLPPLELYVRMIKLLYSKGVLVFSNEAERRGEIGEVGLVSTAIGDLAAAPDRRLVTACAALPMGFTWSLYFCQEVGDAAMGTTPEMERVHRMSDRGPATALRPSAPLAAGGGAQRTYVDNLGALGFNSGDVASSPAAAAARFDAAGLKTHETARPFHDVAVPLYGAVALVYGFLYMWFTLADAIDVLPFCDGQVVHSYPQFPLARH</sequence>
<proteinExistence type="predicted"/>
<evidence type="ECO:0000313" key="3">
    <source>
        <dbReference type="EMBL" id="CAK0885857.1"/>
    </source>
</evidence>
<organism evidence="3 4">
    <name type="scientific">Prorocentrum cordatum</name>
    <dbReference type="NCBI Taxonomy" id="2364126"/>
    <lineage>
        <taxon>Eukaryota</taxon>
        <taxon>Sar</taxon>
        <taxon>Alveolata</taxon>
        <taxon>Dinophyceae</taxon>
        <taxon>Prorocentrales</taxon>
        <taxon>Prorocentraceae</taxon>
        <taxon>Prorocentrum</taxon>
    </lineage>
</organism>
<comment type="caution">
    <text evidence="3">The sequence shown here is derived from an EMBL/GenBank/DDBJ whole genome shotgun (WGS) entry which is preliminary data.</text>
</comment>